<accession>A0ABW4CY99</accession>
<keyword evidence="1" id="KW-0812">Transmembrane</keyword>
<feature type="transmembrane region" description="Helical" evidence="1">
    <location>
        <begin position="30"/>
        <end position="51"/>
    </location>
</feature>
<dbReference type="EMBL" id="JBHTOD010000001">
    <property type="protein sequence ID" value="MFD1454264.1"/>
    <property type="molecule type" value="Genomic_DNA"/>
</dbReference>
<name>A0ABW4CY99_9LACO</name>
<proteinExistence type="predicted"/>
<gene>
    <name evidence="2" type="ORF">ACFQ44_01055</name>
</gene>
<keyword evidence="3" id="KW-1185">Reference proteome</keyword>
<reference evidence="3" key="1">
    <citation type="journal article" date="2019" name="Int. J. Syst. Evol. Microbiol.">
        <title>The Global Catalogue of Microorganisms (GCM) 10K type strain sequencing project: providing services to taxonomists for standard genome sequencing and annotation.</title>
        <authorList>
            <consortium name="The Broad Institute Genomics Platform"/>
            <consortium name="The Broad Institute Genome Sequencing Center for Infectious Disease"/>
            <person name="Wu L."/>
            <person name="Ma J."/>
        </authorList>
    </citation>
    <scope>NUCLEOTIDE SEQUENCE [LARGE SCALE GENOMIC DNA]</scope>
    <source>
        <strain evidence="3">CCM 8979</strain>
    </source>
</reference>
<keyword evidence="1" id="KW-1133">Transmembrane helix</keyword>
<evidence type="ECO:0000256" key="1">
    <source>
        <dbReference type="SAM" id="Phobius"/>
    </source>
</evidence>
<dbReference type="RefSeq" id="WP_203642513.1">
    <property type="nucleotide sequence ID" value="NZ_BOLN01000001.1"/>
</dbReference>
<comment type="caution">
    <text evidence="2">The sequence shown here is derived from an EMBL/GenBank/DDBJ whole genome shotgun (WGS) entry which is preliminary data.</text>
</comment>
<dbReference type="Proteomes" id="UP001597189">
    <property type="component" value="Unassembled WGS sequence"/>
</dbReference>
<evidence type="ECO:0000313" key="2">
    <source>
        <dbReference type="EMBL" id="MFD1454264.1"/>
    </source>
</evidence>
<protein>
    <submittedName>
        <fullName evidence="2">Uncharacterized protein</fullName>
    </submittedName>
</protein>
<feature type="transmembrane region" description="Helical" evidence="1">
    <location>
        <begin position="7"/>
        <end position="24"/>
    </location>
</feature>
<sequence>MKRKIRWVPIGIMVLAAGVVDLSRHSLPDWLVTGFTVVWLLIVVIGLYRMITIKR</sequence>
<keyword evidence="1" id="KW-0472">Membrane</keyword>
<organism evidence="2 3">
    <name type="scientific">Levilactobacillus lanxiensis</name>
    <dbReference type="NCBI Taxonomy" id="2799568"/>
    <lineage>
        <taxon>Bacteria</taxon>
        <taxon>Bacillati</taxon>
        <taxon>Bacillota</taxon>
        <taxon>Bacilli</taxon>
        <taxon>Lactobacillales</taxon>
        <taxon>Lactobacillaceae</taxon>
        <taxon>Levilactobacillus</taxon>
    </lineage>
</organism>
<evidence type="ECO:0000313" key="3">
    <source>
        <dbReference type="Proteomes" id="UP001597189"/>
    </source>
</evidence>